<dbReference type="NCBIfam" id="TIGR00010">
    <property type="entry name" value="YchF/TatD family DNA exonuclease"/>
    <property type="match status" value="1"/>
</dbReference>
<reference evidence="4 5" key="1">
    <citation type="journal article" date="2016" name="Nat. Commun.">
        <title>Thousands of microbial genomes shed light on interconnected biogeochemical processes in an aquifer system.</title>
        <authorList>
            <person name="Anantharaman K."/>
            <person name="Brown C.T."/>
            <person name="Hug L.A."/>
            <person name="Sharon I."/>
            <person name="Castelle C.J."/>
            <person name="Probst A.J."/>
            <person name="Thomas B.C."/>
            <person name="Singh A."/>
            <person name="Wilkins M.J."/>
            <person name="Karaoz U."/>
            <person name="Brodie E.L."/>
            <person name="Williams K.H."/>
            <person name="Hubbard S.S."/>
            <person name="Banfield J.F."/>
        </authorList>
    </citation>
    <scope>NUCLEOTIDE SEQUENCE [LARGE SCALE GENOMIC DNA]</scope>
</reference>
<organism evidence="4 5">
    <name type="scientific">Candidatus Woykebacteria bacterium RBG_13_40_15</name>
    <dbReference type="NCBI Taxonomy" id="1802593"/>
    <lineage>
        <taxon>Bacteria</taxon>
        <taxon>Candidatus Woykeibacteriota</taxon>
    </lineage>
</organism>
<dbReference type="EMBL" id="MHCP01000015">
    <property type="protein sequence ID" value="OGY24108.1"/>
    <property type="molecule type" value="Genomic_DNA"/>
</dbReference>
<dbReference type="CDD" id="cd01310">
    <property type="entry name" value="TatD_DNAse"/>
    <property type="match status" value="1"/>
</dbReference>
<dbReference type="InterPro" id="IPR001130">
    <property type="entry name" value="TatD-like"/>
</dbReference>
<evidence type="ECO:0000313" key="4">
    <source>
        <dbReference type="EMBL" id="OGY24108.1"/>
    </source>
</evidence>
<comment type="caution">
    <text evidence="4">The sequence shown here is derived from an EMBL/GenBank/DDBJ whole genome shotgun (WGS) entry which is preliminary data.</text>
</comment>
<dbReference type="PANTHER" id="PTHR46124:SF2">
    <property type="entry name" value="D-AMINOACYL-TRNA DEACYLASE"/>
    <property type="match status" value="1"/>
</dbReference>
<dbReference type="Proteomes" id="UP000176631">
    <property type="component" value="Unassembled WGS sequence"/>
</dbReference>
<feature type="binding site" evidence="3">
    <location>
        <position position="89"/>
    </location>
    <ligand>
        <name>a divalent metal cation</name>
        <dbReference type="ChEBI" id="CHEBI:60240"/>
        <label>1</label>
    </ligand>
</feature>
<dbReference type="SUPFAM" id="SSF51556">
    <property type="entry name" value="Metallo-dependent hydrolases"/>
    <property type="match status" value="1"/>
</dbReference>
<gene>
    <name evidence="4" type="ORF">A2172_01015</name>
</gene>
<dbReference type="GO" id="GO:0004536">
    <property type="term" value="F:DNA nuclease activity"/>
    <property type="evidence" value="ECO:0007669"/>
    <property type="project" value="InterPro"/>
</dbReference>
<feature type="binding site" evidence="3">
    <location>
        <position position="214"/>
    </location>
    <ligand>
        <name>a divalent metal cation</name>
        <dbReference type="ChEBI" id="CHEBI:60240"/>
        <label>1</label>
    </ligand>
</feature>
<sequence length="265" mass="29867">MNLIDTHAHLQFKDYNKDRDAVVKRNSKELEAVINVGAAIDSSKGAVALAKEVPNFYASIGVHPHHPNQWDSKTLTKLAGEEKVVAVGEIGLDLHTYKPLRVLRSNELDDYPKPQLKDQTSMLHEQITLAIERNLPIIFHCRDAYDELINEIGQYKGTIRGVMHCFIGDANQAKRFLDFGLYISFSGNITYKGNNTIREIAKNVPNGKILIETDAPYLPPEPYRGKRNEPIYVKMVATKIAELKNLSIEEATNITTQNAKILFKI</sequence>
<feature type="binding site" evidence="3">
    <location>
        <position position="9"/>
    </location>
    <ligand>
        <name>a divalent metal cation</name>
        <dbReference type="ChEBI" id="CHEBI:60240"/>
        <label>1</label>
    </ligand>
</feature>
<feature type="binding site" evidence="3">
    <location>
        <position position="7"/>
    </location>
    <ligand>
        <name>a divalent metal cation</name>
        <dbReference type="ChEBI" id="CHEBI:60240"/>
        <label>1</label>
    </ligand>
</feature>
<accession>A0A1G1W8V1</accession>
<dbReference type="PANTHER" id="PTHR46124">
    <property type="entry name" value="D-AMINOACYL-TRNA DEACYLASE"/>
    <property type="match status" value="1"/>
</dbReference>
<dbReference type="FunFam" id="3.20.20.140:FF:000005">
    <property type="entry name" value="TatD family hydrolase"/>
    <property type="match status" value="1"/>
</dbReference>
<dbReference type="InterPro" id="IPR015991">
    <property type="entry name" value="TatD/YcfH-like"/>
</dbReference>
<feature type="binding site" evidence="3">
    <location>
        <position position="140"/>
    </location>
    <ligand>
        <name>a divalent metal cation</name>
        <dbReference type="ChEBI" id="CHEBI:60240"/>
        <label>2</label>
    </ligand>
</feature>
<dbReference type="GO" id="GO:0046872">
    <property type="term" value="F:metal ion binding"/>
    <property type="evidence" value="ECO:0007669"/>
    <property type="project" value="UniProtKB-KW"/>
</dbReference>
<dbReference type="Pfam" id="PF01026">
    <property type="entry name" value="TatD_DNase"/>
    <property type="match status" value="1"/>
</dbReference>
<dbReference type="STRING" id="1802593.A2172_01015"/>
<evidence type="ECO:0008006" key="6">
    <source>
        <dbReference type="Google" id="ProtNLM"/>
    </source>
</evidence>
<keyword evidence="1 3" id="KW-0479">Metal-binding</keyword>
<dbReference type="Gene3D" id="3.20.20.140">
    <property type="entry name" value="Metal-dependent hydrolases"/>
    <property type="match status" value="1"/>
</dbReference>
<dbReference type="AlphaFoldDB" id="A0A1G1W8V1"/>
<dbReference type="PIRSF" id="PIRSF005902">
    <property type="entry name" value="DNase_TatD"/>
    <property type="match status" value="1"/>
</dbReference>
<evidence type="ECO:0000256" key="3">
    <source>
        <dbReference type="PIRSR" id="PIRSR005902-1"/>
    </source>
</evidence>
<keyword evidence="2" id="KW-0378">Hydrolase</keyword>
<feature type="binding site" evidence="3">
    <location>
        <position position="164"/>
    </location>
    <ligand>
        <name>a divalent metal cation</name>
        <dbReference type="ChEBI" id="CHEBI:60240"/>
        <label>2</label>
    </ligand>
</feature>
<proteinExistence type="predicted"/>
<name>A0A1G1W8V1_9BACT</name>
<dbReference type="GO" id="GO:0016788">
    <property type="term" value="F:hydrolase activity, acting on ester bonds"/>
    <property type="evidence" value="ECO:0007669"/>
    <property type="project" value="InterPro"/>
</dbReference>
<evidence type="ECO:0000256" key="2">
    <source>
        <dbReference type="ARBA" id="ARBA00022801"/>
    </source>
</evidence>
<evidence type="ECO:0000256" key="1">
    <source>
        <dbReference type="ARBA" id="ARBA00022723"/>
    </source>
</evidence>
<dbReference type="InterPro" id="IPR032466">
    <property type="entry name" value="Metal_Hydrolase"/>
</dbReference>
<evidence type="ECO:0000313" key="5">
    <source>
        <dbReference type="Proteomes" id="UP000176631"/>
    </source>
</evidence>
<dbReference type="GO" id="GO:0005829">
    <property type="term" value="C:cytosol"/>
    <property type="evidence" value="ECO:0007669"/>
    <property type="project" value="TreeGrafter"/>
</dbReference>
<protein>
    <recommendedName>
        <fullName evidence="6">Hydrolase TatD</fullName>
    </recommendedName>
</protein>